<name>A0A7W7KDY5_9SPHN</name>
<dbReference type="GO" id="GO:0003700">
    <property type="term" value="F:DNA-binding transcription factor activity"/>
    <property type="evidence" value="ECO:0007669"/>
    <property type="project" value="TreeGrafter"/>
</dbReference>
<evidence type="ECO:0000256" key="1">
    <source>
        <dbReference type="ARBA" id="ARBA00023125"/>
    </source>
</evidence>
<dbReference type="RefSeq" id="WP_184248877.1">
    <property type="nucleotide sequence ID" value="NZ_JACHLR010000019.1"/>
</dbReference>
<evidence type="ECO:0000259" key="4">
    <source>
        <dbReference type="PROSITE" id="PS50977"/>
    </source>
</evidence>
<dbReference type="InterPro" id="IPR023772">
    <property type="entry name" value="DNA-bd_HTH_TetR-type_CS"/>
</dbReference>
<proteinExistence type="predicted"/>
<dbReference type="Pfam" id="PF00440">
    <property type="entry name" value="TetR_N"/>
    <property type="match status" value="1"/>
</dbReference>
<dbReference type="SUPFAM" id="SSF46689">
    <property type="entry name" value="Homeodomain-like"/>
    <property type="match status" value="1"/>
</dbReference>
<gene>
    <name evidence="5" type="ORF">HNO88_003656</name>
</gene>
<feature type="domain" description="HTH tetR-type" evidence="4">
    <location>
        <begin position="9"/>
        <end position="69"/>
    </location>
</feature>
<dbReference type="PANTHER" id="PTHR30055">
    <property type="entry name" value="HTH-TYPE TRANSCRIPTIONAL REGULATOR RUTR"/>
    <property type="match status" value="1"/>
</dbReference>
<dbReference type="InterPro" id="IPR001647">
    <property type="entry name" value="HTH_TetR"/>
</dbReference>
<dbReference type="PRINTS" id="PR00455">
    <property type="entry name" value="HTHTETR"/>
</dbReference>
<dbReference type="PANTHER" id="PTHR30055:SF219">
    <property type="entry name" value="TRANSCRIPTIONAL REGULATORY PROTEIN"/>
    <property type="match status" value="1"/>
</dbReference>
<comment type="caution">
    <text evidence="5">The sequence shown here is derived from an EMBL/GenBank/DDBJ whole genome shotgun (WGS) entry which is preliminary data.</text>
</comment>
<organism evidence="5 6">
    <name type="scientific">Novosphingobium chloroacetimidivorans</name>
    <dbReference type="NCBI Taxonomy" id="1428314"/>
    <lineage>
        <taxon>Bacteria</taxon>
        <taxon>Pseudomonadati</taxon>
        <taxon>Pseudomonadota</taxon>
        <taxon>Alphaproteobacteria</taxon>
        <taxon>Sphingomonadales</taxon>
        <taxon>Sphingomonadaceae</taxon>
        <taxon>Novosphingobium</taxon>
    </lineage>
</organism>
<feature type="compositionally biased region" description="Low complexity" evidence="3">
    <location>
        <begin position="228"/>
        <end position="237"/>
    </location>
</feature>
<dbReference type="EMBL" id="JACHLR010000019">
    <property type="protein sequence ID" value="MBB4860313.1"/>
    <property type="molecule type" value="Genomic_DNA"/>
</dbReference>
<keyword evidence="6" id="KW-1185">Reference proteome</keyword>
<dbReference type="Gene3D" id="1.10.357.10">
    <property type="entry name" value="Tetracycline Repressor, domain 2"/>
    <property type="match status" value="1"/>
</dbReference>
<dbReference type="InterPro" id="IPR041586">
    <property type="entry name" value="PsrA_TetR_C"/>
</dbReference>
<evidence type="ECO:0000256" key="2">
    <source>
        <dbReference type="PROSITE-ProRule" id="PRU00335"/>
    </source>
</evidence>
<sequence length="257" mass="28601">MSRKRNLEGDAKSRILEISARLFAEHGFNAISVRDITSEAGVNIGAVNYYFQSKEQLFHEIFETLLRPLQRERIALLDQIEAEAVDASPDPERILRALIEPTIRSSVGKDALSPYLPRLMFQTYAVARQSIGDDVAVENDAVATRFIKALARAIPHVSYEDICWRYYMVLGGFLLVCTDAQGAQRLERLSDGRCDTNDGPRIIEQMIAFFLSGITGPAPSKPRRRAAKALPVNVPSADPAPTPPARRRRSNPDPSPQ</sequence>
<accession>A0A7W7KDY5</accession>
<dbReference type="InterPro" id="IPR050109">
    <property type="entry name" value="HTH-type_TetR-like_transc_reg"/>
</dbReference>
<dbReference type="AlphaFoldDB" id="A0A7W7KDY5"/>
<dbReference type="InterPro" id="IPR009057">
    <property type="entry name" value="Homeodomain-like_sf"/>
</dbReference>
<dbReference type="Pfam" id="PF17939">
    <property type="entry name" value="TetR_C_30"/>
    <property type="match status" value="1"/>
</dbReference>
<dbReference type="Proteomes" id="UP000555448">
    <property type="component" value="Unassembled WGS sequence"/>
</dbReference>
<keyword evidence="1 2" id="KW-0238">DNA-binding</keyword>
<dbReference type="PROSITE" id="PS01081">
    <property type="entry name" value="HTH_TETR_1"/>
    <property type="match status" value="1"/>
</dbReference>
<dbReference type="PROSITE" id="PS50977">
    <property type="entry name" value="HTH_TETR_2"/>
    <property type="match status" value="1"/>
</dbReference>
<evidence type="ECO:0000313" key="6">
    <source>
        <dbReference type="Proteomes" id="UP000555448"/>
    </source>
</evidence>
<dbReference type="InterPro" id="IPR036271">
    <property type="entry name" value="Tet_transcr_reg_TetR-rel_C_sf"/>
</dbReference>
<feature type="DNA-binding region" description="H-T-H motif" evidence="2">
    <location>
        <begin position="32"/>
        <end position="51"/>
    </location>
</feature>
<protein>
    <submittedName>
        <fullName evidence="5">AcrR family transcriptional regulator</fullName>
    </submittedName>
</protein>
<reference evidence="5 6" key="1">
    <citation type="submission" date="2020-08" db="EMBL/GenBank/DDBJ databases">
        <title>Functional genomics of gut bacteria from endangered species of beetles.</title>
        <authorList>
            <person name="Carlos-Shanley C."/>
        </authorList>
    </citation>
    <scope>NUCLEOTIDE SEQUENCE [LARGE SCALE GENOMIC DNA]</scope>
    <source>
        <strain evidence="5 6">S00245</strain>
    </source>
</reference>
<evidence type="ECO:0000256" key="3">
    <source>
        <dbReference type="SAM" id="MobiDB-lite"/>
    </source>
</evidence>
<dbReference type="SUPFAM" id="SSF48498">
    <property type="entry name" value="Tetracyclin repressor-like, C-terminal domain"/>
    <property type="match status" value="1"/>
</dbReference>
<dbReference type="GO" id="GO:0000976">
    <property type="term" value="F:transcription cis-regulatory region binding"/>
    <property type="evidence" value="ECO:0007669"/>
    <property type="project" value="TreeGrafter"/>
</dbReference>
<evidence type="ECO:0000313" key="5">
    <source>
        <dbReference type="EMBL" id="MBB4860313.1"/>
    </source>
</evidence>
<feature type="region of interest" description="Disordered" evidence="3">
    <location>
        <begin position="218"/>
        <end position="257"/>
    </location>
</feature>